<reference evidence="1" key="1">
    <citation type="journal article" date="2009" name="PLoS Genet.">
        <title>Sequencing, mapping, and analysis of 27,455 maize full-length cDNAs.</title>
        <authorList>
            <person name="Soderlund C."/>
            <person name="Descour A."/>
            <person name="Kudrna D."/>
            <person name="Bomhoff M."/>
            <person name="Boyd L."/>
            <person name="Currie J."/>
            <person name="Angelova A."/>
            <person name="Collura K."/>
            <person name="Wissotski M."/>
            <person name="Ashley E."/>
            <person name="Morrow D."/>
            <person name="Fernandes J."/>
            <person name="Walbot V."/>
            <person name="Yu Y."/>
        </authorList>
    </citation>
    <scope>NUCLEOTIDE SEQUENCE</scope>
    <source>
        <strain evidence="1">B73</strain>
    </source>
</reference>
<organism evidence="1">
    <name type="scientific">Zea mays</name>
    <name type="common">Maize</name>
    <dbReference type="NCBI Taxonomy" id="4577"/>
    <lineage>
        <taxon>Eukaryota</taxon>
        <taxon>Viridiplantae</taxon>
        <taxon>Streptophyta</taxon>
        <taxon>Embryophyta</taxon>
        <taxon>Tracheophyta</taxon>
        <taxon>Spermatophyta</taxon>
        <taxon>Magnoliopsida</taxon>
        <taxon>Liliopsida</taxon>
        <taxon>Poales</taxon>
        <taxon>Poaceae</taxon>
        <taxon>PACMAD clade</taxon>
        <taxon>Panicoideae</taxon>
        <taxon>Andropogonodae</taxon>
        <taxon>Andropogoneae</taxon>
        <taxon>Tripsacinae</taxon>
        <taxon>Zea</taxon>
    </lineage>
</organism>
<accession>B4FJ09</accession>
<protein>
    <submittedName>
        <fullName evidence="1">Uncharacterized protein</fullName>
    </submittedName>
</protein>
<dbReference type="EMBL" id="BT037097">
    <property type="protein sequence ID" value="ACF82102.1"/>
    <property type="molecule type" value="mRNA"/>
</dbReference>
<proteinExistence type="evidence at transcript level"/>
<dbReference type="AlphaFoldDB" id="B4FJ09"/>
<evidence type="ECO:0000313" key="1">
    <source>
        <dbReference type="EMBL" id="ACF82102.1"/>
    </source>
</evidence>
<name>B4FJ09_MAIZE</name>
<sequence length="48" mass="5506">MSKDHKPTYDAERQRHQRWLPQRRTACDLGFGGLGPETTSRLAIASYC</sequence>